<keyword evidence="5" id="KW-1185">Reference proteome</keyword>
<comment type="similarity">
    <text evidence="1">Belongs to the histidine acid phosphatase family.</text>
</comment>
<dbReference type="PROSITE" id="PS00616">
    <property type="entry name" value="HIS_ACID_PHOSPHAT_1"/>
    <property type="match status" value="1"/>
</dbReference>
<accession>A0A8J6DX70</accession>
<name>A0A8J6DX70_9EUKA</name>
<dbReference type="InterPro" id="IPR033379">
    <property type="entry name" value="Acid_Pase_AS"/>
</dbReference>
<sequence length="376" mass="41997">MRCVWQVLLAALLLSSVAADEEIVLAIALFRHGARTPLHTLPQGKDPCTWPIGPRTMGQLTGTGEKQLYTLGKYYRDRYVSTHQLVSPSYNASEILVISSGTDRTVMSAYAAMLGLYPPGSNPGGPVGIQPIPIISSSDCPWTTQPDAIFSEYLTCPYVRHIKHHTSSTPEWQSVEKRYSPFMKRMKALFGLDYNISAWQIRSIFDPINCGLAEGCPLPAFLTRSDWSTISDIHRLKMHARTGKYDYLWTRMESTPILRLWDRFISDSIAGWPQARAVFFSGHDTTVEGVLATLNAWPDSAPTAPFGSHVELELTQGDLGEYWIRIYYQGEVVQLPGCGGPSCSIEEWRGILQRSLVDLSLCDEVGVHDARERVDL</sequence>
<dbReference type="CDD" id="cd07061">
    <property type="entry name" value="HP_HAP_like"/>
    <property type="match status" value="1"/>
</dbReference>
<dbReference type="GO" id="GO:0016791">
    <property type="term" value="F:phosphatase activity"/>
    <property type="evidence" value="ECO:0007669"/>
    <property type="project" value="TreeGrafter"/>
</dbReference>
<organism evidence="4 5">
    <name type="scientific">Carpediemonas membranifera</name>
    <dbReference type="NCBI Taxonomy" id="201153"/>
    <lineage>
        <taxon>Eukaryota</taxon>
        <taxon>Metamonada</taxon>
        <taxon>Carpediemonas-like organisms</taxon>
        <taxon>Carpediemonas</taxon>
    </lineage>
</organism>
<keyword evidence="3" id="KW-0732">Signal</keyword>
<dbReference type="InterPro" id="IPR029033">
    <property type="entry name" value="His_PPase_superfam"/>
</dbReference>
<dbReference type="Pfam" id="PF00328">
    <property type="entry name" value="His_Phos_2"/>
    <property type="match status" value="1"/>
</dbReference>
<evidence type="ECO:0000313" key="4">
    <source>
        <dbReference type="EMBL" id="KAG9389484.1"/>
    </source>
</evidence>
<comment type="caution">
    <text evidence="4">The sequence shown here is derived from an EMBL/GenBank/DDBJ whole genome shotgun (WGS) entry which is preliminary data.</text>
</comment>
<dbReference type="InterPro" id="IPR000560">
    <property type="entry name" value="His_Pase_clade-2"/>
</dbReference>
<evidence type="ECO:0000313" key="5">
    <source>
        <dbReference type="Proteomes" id="UP000717585"/>
    </source>
</evidence>
<feature type="chain" id="PRO_5035227987" evidence="3">
    <location>
        <begin position="20"/>
        <end position="376"/>
    </location>
</feature>
<keyword evidence="2" id="KW-0378">Hydrolase</keyword>
<dbReference type="EMBL" id="JAHDYR010000069">
    <property type="protein sequence ID" value="KAG9389484.1"/>
    <property type="molecule type" value="Genomic_DNA"/>
</dbReference>
<dbReference type="PANTHER" id="PTHR11567">
    <property type="entry name" value="ACID PHOSPHATASE-RELATED"/>
    <property type="match status" value="1"/>
</dbReference>
<reference evidence="4" key="1">
    <citation type="submission" date="2021-05" db="EMBL/GenBank/DDBJ databases">
        <title>A free-living protist that lacks canonical eukaryotic 1 DNA replication and segregation systems.</title>
        <authorList>
            <person name="Salas-Leiva D.E."/>
            <person name="Tromer E.C."/>
            <person name="Curtis B.A."/>
            <person name="Jerlstrom-Hultqvist J."/>
            <person name="Kolisko M."/>
            <person name="Yi Z."/>
            <person name="Salas-Leiva J.S."/>
            <person name="Gallot-Lavallee L."/>
            <person name="Kops G.J.P.L."/>
            <person name="Archibald J.M."/>
            <person name="Simpson A.G.B."/>
            <person name="Roger A.J."/>
        </authorList>
    </citation>
    <scope>NUCLEOTIDE SEQUENCE</scope>
    <source>
        <strain evidence="4">BICM</strain>
    </source>
</reference>
<evidence type="ECO:0000256" key="2">
    <source>
        <dbReference type="ARBA" id="ARBA00022801"/>
    </source>
</evidence>
<dbReference type="Proteomes" id="UP000717585">
    <property type="component" value="Unassembled WGS sequence"/>
</dbReference>
<protein>
    <submittedName>
        <fullName evidence="4">Histidine-type phosphatase</fullName>
    </submittedName>
</protein>
<proteinExistence type="inferred from homology"/>
<dbReference type="SUPFAM" id="SSF53254">
    <property type="entry name" value="Phosphoglycerate mutase-like"/>
    <property type="match status" value="1"/>
</dbReference>
<dbReference type="InterPro" id="IPR050645">
    <property type="entry name" value="Histidine_acid_phosphatase"/>
</dbReference>
<gene>
    <name evidence="4" type="ORF">J8273_8776</name>
</gene>
<feature type="signal peptide" evidence="3">
    <location>
        <begin position="1"/>
        <end position="19"/>
    </location>
</feature>
<dbReference type="PANTHER" id="PTHR11567:SF110">
    <property type="entry name" value="2-PHOSPHOXYLOSE PHOSPHATASE 1"/>
    <property type="match status" value="1"/>
</dbReference>
<dbReference type="AlphaFoldDB" id="A0A8J6DX70"/>
<dbReference type="Gene3D" id="3.40.50.1240">
    <property type="entry name" value="Phosphoglycerate mutase-like"/>
    <property type="match status" value="1"/>
</dbReference>
<evidence type="ECO:0000256" key="1">
    <source>
        <dbReference type="ARBA" id="ARBA00005375"/>
    </source>
</evidence>
<dbReference type="OrthoDB" id="258392at2759"/>
<evidence type="ECO:0000256" key="3">
    <source>
        <dbReference type="SAM" id="SignalP"/>
    </source>
</evidence>